<gene>
    <name evidence="2" type="ORF">DSTB1V02_LOCUS11782</name>
</gene>
<dbReference type="InterPro" id="IPR002711">
    <property type="entry name" value="HNH"/>
</dbReference>
<accession>A0A7R9FRC3</accession>
<name>A0A7R9FRC3_9CRUS</name>
<proteinExistence type="predicted"/>
<reference evidence="2" key="1">
    <citation type="submission" date="2020-11" db="EMBL/GenBank/DDBJ databases">
        <authorList>
            <person name="Tran Van P."/>
        </authorList>
    </citation>
    <scope>NUCLEOTIDE SEQUENCE</scope>
</reference>
<protein>
    <recommendedName>
        <fullName evidence="1">HNH domain-containing protein</fullName>
    </recommendedName>
</protein>
<dbReference type="Gene3D" id="1.10.30.50">
    <property type="match status" value="1"/>
</dbReference>
<dbReference type="GO" id="GO:0004519">
    <property type="term" value="F:endonuclease activity"/>
    <property type="evidence" value="ECO:0007669"/>
    <property type="project" value="InterPro"/>
</dbReference>
<dbReference type="CDD" id="cd00085">
    <property type="entry name" value="HNHc"/>
    <property type="match status" value="1"/>
</dbReference>
<dbReference type="EMBL" id="LR903551">
    <property type="protein sequence ID" value="CAD7252021.1"/>
    <property type="molecule type" value="Genomic_DNA"/>
</dbReference>
<dbReference type="GO" id="GO:0003676">
    <property type="term" value="F:nucleic acid binding"/>
    <property type="evidence" value="ECO:0007669"/>
    <property type="project" value="InterPro"/>
</dbReference>
<keyword evidence="3" id="KW-1185">Reference proteome</keyword>
<evidence type="ECO:0000313" key="3">
    <source>
        <dbReference type="Proteomes" id="UP000677054"/>
    </source>
</evidence>
<evidence type="ECO:0000259" key="1">
    <source>
        <dbReference type="Pfam" id="PF01844"/>
    </source>
</evidence>
<dbReference type="Proteomes" id="UP000677054">
    <property type="component" value="Unassembled WGS sequence"/>
</dbReference>
<dbReference type="AlphaFoldDB" id="A0A7R9FRC3"/>
<sequence length="109" mass="12182">MASKNFSSKTKAEAVRASRGECFYDGTRLNKNNTEIDHVVNKMRPGCTNDLSNAVAACKPCNREKGTLTAYDFQANKLGVTPRCQGFTQDGYRCQRNVAEGNRKYCHDH</sequence>
<organism evidence="2">
    <name type="scientific">Darwinula stevensoni</name>
    <dbReference type="NCBI Taxonomy" id="69355"/>
    <lineage>
        <taxon>Eukaryota</taxon>
        <taxon>Metazoa</taxon>
        <taxon>Ecdysozoa</taxon>
        <taxon>Arthropoda</taxon>
        <taxon>Crustacea</taxon>
        <taxon>Oligostraca</taxon>
        <taxon>Ostracoda</taxon>
        <taxon>Podocopa</taxon>
        <taxon>Podocopida</taxon>
        <taxon>Darwinulocopina</taxon>
        <taxon>Darwinuloidea</taxon>
        <taxon>Darwinulidae</taxon>
        <taxon>Darwinula</taxon>
    </lineage>
</organism>
<dbReference type="EMBL" id="CAJPEV010004034">
    <property type="protein sequence ID" value="CAG0901037.1"/>
    <property type="molecule type" value="Genomic_DNA"/>
</dbReference>
<evidence type="ECO:0000313" key="2">
    <source>
        <dbReference type="EMBL" id="CAD7252021.1"/>
    </source>
</evidence>
<feature type="domain" description="HNH" evidence="1">
    <location>
        <begin position="32"/>
        <end position="66"/>
    </location>
</feature>
<dbReference type="Pfam" id="PF01844">
    <property type="entry name" value="HNH"/>
    <property type="match status" value="1"/>
</dbReference>
<dbReference type="InterPro" id="IPR003615">
    <property type="entry name" value="HNH_nuc"/>
</dbReference>
<dbReference type="GO" id="GO:0008270">
    <property type="term" value="F:zinc ion binding"/>
    <property type="evidence" value="ECO:0007669"/>
    <property type="project" value="InterPro"/>
</dbReference>